<name>A0A6U3QWC6_9STRA</name>
<dbReference type="PANTHER" id="PTHR23117:SF13">
    <property type="entry name" value="GUANYLATE KINASE"/>
    <property type="match status" value="1"/>
</dbReference>
<reference evidence="9" key="1">
    <citation type="submission" date="2021-01" db="EMBL/GenBank/DDBJ databases">
        <authorList>
            <person name="Corre E."/>
            <person name="Pelletier E."/>
            <person name="Niang G."/>
            <person name="Scheremetjew M."/>
            <person name="Finn R."/>
            <person name="Kale V."/>
            <person name="Holt S."/>
            <person name="Cochrane G."/>
            <person name="Meng A."/>
            <person name="Brown T."/>
            <person name="Cohen L."/>
        </authorList>
    </citation>
    <scope>NUCLEOTIDE SEQUENCE</scope>
    <source>
        <strain evidence="9">Pop2</strain>
    </source>
</reference>
<dbReference type="AlphaFoldDB" id="A0A6U3QWC6"/>
<dbReference type="SMART" id="SM00072">
    <property type="entry name" value="GuKc"/>
    <property type="match status" value="1"/>
</dbReference>
<evidence type="ECO:0000256" key="7">
    <source>
        <dbReference type="SAM" id="SignalP"/>
    </source>
</evidence>
<dbReference type="GO" id="GO:0005829">
    <property type="term" value="C:cytosol"/>
    <property type="evidence" value="ECO:0007669"/>
    <property type="project" value="TreeGrafter"/>
</dbReference>
<dbReference type="InterPro" id="IPR017665">
    <property type="entry name" value="Guanylate_kinase"/>
</dbReference>
<dbReference type="InterPro" id="IPR008144">
    <property type="entry name" value="Guanylate_kin-like_dom"/>
</dbReference>
<dbReference type="EMBL" id="HBGN01013981">
    <property type="protein sequence ID" value="CAD9326015.1"/>
    <property type="molecule type" value="Transcribed_RNA"/>
</dbReference>
<dbReference type="GO" id="GO:0004385">
    <property type="term" value="F:GMP kinase activity"/>
    <property type="evidence" value="ECO:0007669"/>
    <property type="project" value="UniProtKB-EC"/>
</dbReference>
<dbReference type="Pfam" id="PF00625">
    <property type="entry name" value="Guanylate_kin"/>
    <property type="match status" value="1"/>
</dbReference>
<dbReference type="InterPro" id="IPR027417">
    <property type="entry name" value="P-loop_NTPase"/>
</dbReference>
<dbReference type="CDD" id="cd00071">
    <property type="entry name" value="GMPK"/>
    <property type="match status" value="1"/>
</dbReference>
<gene>
    <name evidence="9" type="ORF">DBRI1063_LOCUS8927</name>
</gene>
<dbReference type="InterPro" id="IPR008145">
    <property type="entry name" value="GK/Ca_channel_bsu"/>
</dbReference>
<sequence>MSSSFNRRRCFFLAVSIFPRACSAFLPLGRTTTTTSSSYRNGLSRTTSLWSQSLSMDYSSTSGADDTKKPVLRPLIVCGPSGVGKGTIISEYMEKYNGSKHFGFTVSHTTRAPRPGEVDGIHYHFSTRDQMLDSISKDEFLEHAEVHGNLYGTSLDAVMHVQKDLGKYCLLDIDVQGVKKIKETTQKSGDDAEFELDPNYIFIAPPSVDTLRERLVGRGTETEETLARRTKNAVAELEYGLEEGNFDFIVTNGDLEEACRDFERVVRELYGDLS</sequence>
<dbReference type="SUPFAM" id="SSF52540">
    <property type="entry name" value="P-loop containing nucleoside triphosphate hydrolases"/>
    <property type="match status" value="1"/>
</dbReference>
<keyword evidence="3" id="KW-0808">Transferase</keyword>
<dbReference type="EC" id="2.7.4.8" evidence="2"/>
<evidence type="ECO:0000256" key="5">
    <source>
        <dbReference type="ARBA" id="ARBA00022777"/>
    </source>
</evidence>
<proteinExistence type="inferred from homology"/>
<feature type="chain" id="PRO_5030160088" description="guanylate kinase" evidence="7">
    <location>
        <begin position="25"/>
        <end position="274"/>
    </location>
</feature>
<evidence type="ECO:0000256" key="6">
    <source>
        <dbReference type="ARBA" id="ARBA00022840"/>
    </source>
</evidence>
<evidence type="ECO:0000256" key="2">
    <source>
        <dbReference type="ARBA" id="ARBA00012961"/>
    </source>
</evidence>
<feature type="signal peptide" evidence="7">
    <location>
        <begin position="1"/>
        <end position="24"/>
    </location>
</feature>
<dbReference type="PROSITE" id="PS50052">
    <property type="entry name" value="GUANYLATE_KINASE_2"/>
    <property type="match status" value="1"/>
</dbReference>
<feature type="domain" description="Guanylate kinase-like" evidence="8">
    <location>
        <begin position="72"/>
        <end position="267"/>
    </location>
</feature>
<evidence type="ECO:0000256" key="1">
    <source>
        <dbReference type="ARBA" id="ARBA00005790"/>
    </source>
</evidence>
<dbReference type="Gene3D" id="3.40.50.300">
    <property type="entry name" value="P-loop containing nucleotide triphosphate hydrolases"/>
    <property type="match status" value="1"/>
</dbReference>
<keyword evidence="7" id="KW-0732">Signal</keyword>
<keyword evidence="4" id="KW-0547">Nucleotide-binding</keyword>
<evidence type="ECO:0000259" key="8">
    <source>
        <dbReference type="PROSITE" id="PS50052"/>
    </source>
</evidence>
<evidence type="ECO:0000256" key="4">
    <source>
        <dbReference type="ARBA" id="ARBA00022741"/>
    </source>
</evidence>
<keyword evidence="5" id="KW-0418">Kinase</keyword>
<dbReference type="GO" id="GO:0005524">
    <property type="term" value="F:ATP binding"/>
    <property type="evidence" value="ECO:0007669"/>
    <property type="project" value="UniProtKB-KW"/>
</dbReference>
<dbReference type="NCBIfam" id="TIGR03263">
    <property type="entry name" value="guanyl_kin"/>
    <property type="match status" value="1"/>
</dbReference>
<accession>A0A6U3QWC6</accession>
<evidence type="ECO:0000256" key="3">
    <source>
        <dbReference type="ARBA" id="ARBA00022679"/>
    </source>
</evidence>
<evidence type="ECO:0000313" key="9">
    <source>
        <dbReference type="EMBL" id="CAD9326015.1"/>
    </source>
</evidence>
<comment type="similarity">
    <text evidence="1">Belongs to the guanylate kinase family.</text>
</comment>
<protein>
    <recommendedName>
        <fullName evidence="2">guanylate kinase</fullName>
        <ecNumber evidence="2">2.7.4.8</ecNumber>
    </recommendedName>
</protein>
<keyword evidence="6" id="KW-0067">ATP-binding</keyword>
<dbReference type="PANTHER" id="PTHR23117">
    <property type="entry name" value="GUANYLATE KINASE-RELATED"/>
    <property type="match status" value="1"/>
</dbReference>
<organism evidence="9">
    <name type="scientific">Ditylum brightwellii</name>
    <dbReference type="NCBI Taxonomy" id="49249"/>
    <lineage>
        <taxon>Eukaryota</taxon>
        <taxon>Sar</taxon>
        <taxon>Stramenopiles</taxon>
        <taxon>Ochrophyta</taxon>
        <taxon>Bacillariophyta</taxon>
        <taxon>Mediophyceae</taxon>
        <taxon>Lithodesmiophycidae</taxon>
        <taxon>Lithodesmiales</taxon>
        <taxon>Lithodesmiaceae</taxon>
        <taxon>Ditylum</taxon>
    </lineage>
</organism>